<name>A0ABS5RHX6_9MYCO</name>
<dbReference type="Proteomes" id="UP001519535">
    <property type="component" value="Unassembled WGS sequence"/>
</dbReference>
<reference evidence="2 3" key="1">
    <citation type="submission" date="2021-05" db="EMBL/GenBank/DDBJ databases">
        <title>Mycobacterium acidophilum sp. nov., an extremely acid-tolerant member of the genus Mycobacterium.</title>
        <authorList>
            <person name="Xia J."/>
        </authorList>
    </citation>
    <scope>NUCLEOTIDE SEQUENCE [LARGE SCALE GENOMIC DNA]</scope>
    <source>
        <strain evidence="2 3">M1</strain>
    </source>
</reference>
<organism evidence="2 3">
    <name type="scientific">Mycolicibacter acidiphilus</name>
    <dbReference type="NCBI Taxonomy" id="2835306"/>
    <lineage>
        <taxon>Bacteria</taxon>
        <taxon>Bacillati</taxon>
        <taxon>Actinomycetota</taxon>
        <taxon>Actinomycetes</taxon>
        <taxon>Mycobacteriales</taxon>
        <taxon>Mycobacteriaceae</taxon>
        <taxon>Mycolicibacter</taxon>
    </lineage>
</organism>
<accession>A0ABS5RHX6</accession>
<dbReference type="PANTHER" id="PTHR35535:SF1">
    <property type="entry name" value="HEAT SHOCK PROTEIN HSLJ"/>
    <property type="match status" value="1"/>
</dbReference>
<keyword evidence="3" id="KW-1185">Reference proteome</keyword>
<protein>
    <submittedName>
        <fullName evidence="2">META domain-containing protein</fullName>
    </submittedName>
</protein>
<evidence type="ECO:0000313" key="3">
    <source>
        <dbReference type="Proteomes" id="UP001519535"/>
    </source>
</evidence>
<sequence>MGAELTTPLDGSTFVSVRVDGPPIPGGGPLEVGFADGKISAYAGCNRMFGPVDSADGRLTCTRLASTMMACPPPLDGADDWVTTLFAARPRWALAGDTLTLSTDTASVTLQAKPD</sequence>
<evidence type="ECO:0000313" key="2">
    <source>
        <dbReference type="EMBL" id="MBS9533199.1"/>
    </source>
</evidence>
<dbReference type="Pfam" id="PF03724">
    <property type="entry name" value="META"/>
    <property type="match status" value="1"/>
</dbReference>
<gene>
    <name evidence="2" type="ORF">KIH27_06285</name>
</gene>
<dbReference type="Gene3D" id="2.40.128.270">
    <property type="match status" value="1"/>
</dbReference>
<dbReference type="InterPro" id="IPR038670">
    <property type="entry name" value="HslJ-like_sf"/>
</dbReference>
<dbReference type="PANTHER" id="PTHR35535">
    <property type="entry name" value="HEAT SHOCK PROTEIN HSLJ"/>
    <property type="match status" value="1"/>
</dbReference>
<dbReference type="EMBL" id="JAHCLR010000007">
    <property type="protein sequence ID" value="MBS9533199.1"/>
    <property type="molecule type" value="Genomic_DNA"/>
</dbReference>
<feature type="domain" description="DUF306" evidence="1">
    <location>
        <begin position="8"/>
        <end position="111"/>
    </location>
</feature>
<dbReference type="InterPro" id="IPR005184">
    <property type="entry name" value="DUF306_Meta_HslJ"/>
</dbReference>
<dbReference type="InterPro" id="IPR053147">
    <property type="entry name" value="Hsp_HslJ-like"/>
</dbReference>
<comment type="caution">
    <text evidence="2">The sequence shown here is derived from an EMBL/GenBank/DDBJ whole genome shotgun (WGS) entry which is preliminary data.</text>
</comment>
<proteinExistence type="predicted"/>
<evidence type="ECO:0000259" key="1">
    <source>
        <dbReference type="Pfam" id="PF03724"/>
    </source>
</evidence>